<evidence type="ECO:0000313" key="2">
    <source>
        <dbReference type="Proteomes" id="UP000009183"/>
    </source>
</evidence>
<evidence type="ECO:0000313" key="1">
    <source>
        <dbReference type="EMBL" id="CBI33411.3"/>
    </source>
</evidence>
<name>D7TSD9_VITVI</name>
<gene>
    <name evidence="1" type="ordered locus">VIT_09s0096g00440</name>
</gene>
<dbReference type="InParanoid" id="D7TSD9"/>
<dbReference type="PaxDb" id="29760-VIT_09s0096g00440.t01"/>
<protein>
    <submittedName>
        <fullName evidence="1">Uncharacterized protein</fullName>
    </submittedName>
</protein>
<dbReference type="EMBL" id="FN596243">
    <property type="protein sequence ID" value="CBI33411.3"/>
    <property type="molecule type" value="Genomic_DNA"/>
</dbReference>
<accession>D7TSD9</accession>
<keyword evidence="2" id="KW-1185">Reference proteome</keyword>
<dbReference type="AlphaFoldDB" id="D7TSD9"/>
<reference evidence="2" key="1">
    <citation type="journal article" date="2007" name="Nature">
        <title>The grapevine genome sequence suggests ancestral hexaploidization in major angiosperm phyla.</title>
        <authorList>
            <consortium name="The French-Italian Public Consortium for Grapevine Genome Characterization."/>
            <person name="Jaillon O."/>
            <person name="Aury J.-M."/>
            <person name="Noel B."/>
            <person name="Policriti A."/>
            <person name="Clepet C."/>
            <person name="Casagrande A."/>
            <person name="Choisne N."/>
            <person name="Aubourg S."/>
            <person name="Vitulo N."/>
            <person name="Jubin C."/>
            <person name="Vezzi A."/>
            <person name="Legeai F."/>
            <person name="Hugueney P."/>
            <person name="Dasilva C."/>
            <person name="Horner D."/>
            <person name="Mica E."/>
            <person name="Jublot D."/>
            <person name="Poulain J."/>
            <person name="Bruyere C."/>
            <person name="Billault A."/>
            <person name="Segurens B."/>
            <person name="Gouyvenoux M."/>
            <person name="Ugarte E."/>
            <person name="Cattonaro F."/>
            <person name="Anthouard V."/>
            <person name="Vico V."/>
            <person name="Del Fabbro C."/>
            <person name="Alaux M."/>
            <person name="Di Gaspero G."/>
            <person name="Dumas V."/>
            <person name="Felice N."/>
            <person name="Paillard S."/>
            <person name="Juman I."/>
            <person name="Moroldo M."/>
            <person name="Scalabrin S."/>
            <person name="Canaguier A."/>
            <person name="Le Clainche I."/>
            <person name="Malacrida G."/>
            <person name="Durand E."/>
            <person name="Pesole G."/>
            <person name="Laucou V."/>
            <person name="Chatelet P."/>
            <person name="Merdinoglu D."/>
            <person name="Delledonne M."/>
            <person name="Pezzotti M."/>
            <person name="Lecharny A."/>
            <person name="Scarpelli C."/>
            <person name="Artiguenave F."/>
            <person name="Pe M.E."/>
            <person name="Valle G."/>
            <person name="Morgante M."/>
            <person name="Caboche M."/>
            <person name="Adam-Blondon A.-F."/>
            <person name="Weissenbach J."/>
            <person name="Quetier F."/>
            <person name="Wincker P."/>
        </authorList>
    </citation>
    <scope>NUCLEOTIDE SEQUENCE [LARGE SCALE GENOMIC DNA]</scope>
    <source>
        <strain evidence="2">cv. Pinot noir / PN40024</strain>
    </source>
</reference>
<organism evidence="1 2">
    <name type="scientific">Vitis vinifera</name>
    <name type="common">Grape</name>
    <dbReference type="NCBI Taxonomy" id="29760"/>
    <lineage>
        <taxon>Eukaryota</taxon>
        <taxon>Viridiplantae</taxon>
        <taxon>Streptophyta</taxon>
        <taxon>Embryophyta</taxon>
        <taxon>Tracheophyta</taxon>
        <taxon>Spermatophyta</taxon>
        <taxon>Magnoliopsida</taxon>
        <taxon>eudicotyledons</taxon>
        <taxon>Gunneridae</taxon>
        <taxon>Pentapetalae</taxon>
        <taxon>rosids</taxon>
        <taxon>Vitales</taxon>
        <taxon>Vitaceae</taxon>
        <taxon>Viteae</taxon>
        <taxon>Vitis</taxon>
    </lineage>
</organism>
<dbReference type="Proteomes" id="UP000009183">
    <property type="component" value="Chromosome 9"/>
</dbReference>
<proteinExistence type="predicted"/>
<sequence length="48" mass="5792">MKKLRDIDEYIRSHLDVSKLQMIRNMTFCQSSDSTQMWRSFGGMYIRS</sequence>
<dbReference type="HOGENOM" id="CLU_3161060_0_0_1"/>